<accession>A0A6V7NJC0</accession>
<sequence>MTALERNPSGTQNKNGPPGHRGALAPTLWTLRWKTEPPTQIWKLKTPEKVKNFVCLVLRKKVLAVDNLASFGPGGSSFFLGWPYPLGTMDNSSHPRVTFGGTGSHVSGAAARGEGVTP</sequence>
<feature type="region of interest" description="Disordered" evidence="1">
    <location>
        <begin position="1"/>
        <end position="25"/>
    </location>
</feature>
<reference evidence="2" key="1">
    <citation type="submission" date="2020-07" db="EMBL/GenBank/DDBJ databases">
        <authorList>
            <person name="Lin J."/>
        </authorList>
    </citation>
    <scope>NUCLEOTIDE SEQUENCE</scope>
</reference>
<evidence type="ECO:0000256" key="1">
    <source>
        <dbReference type="SAM" id="MobiDB-lite"/>
    </source>
</evidence>
<name>A0A6V7NJC0_ANACO</name>
<dbReference type="AlphaFoldDB" id="A0A6V7NJC0"/>
<organism evidence="2">
    <name type="scientific">Ananas comosus var. bracteatus</name>
    <name type="common">red pineapple</name>
    <dbReference type="NCBI Taxonomy" id="296719"/>
    <lineage>
        <taxon>Eukaryota</taxon>
        <taxon>Viridiplantae</taxon>
        <taxon>Streptophyta</taxon>
        <taxon>Embryophyta</taxon>
        <taxon>Tracheophyta</taxon>
        <taxon>Spermatophyta</taxon>
        <taxon>Magnoliopsida</taxon>
        <taxon>Liliopsida</taxon>
        <taxon>Poales</taxon>
        <taxon>Bromeliaceae</taxon>
        <taxon>Bromelioideae</taxon>
        <taxon>Ananas</taxon>
    </lineage>
</organism>
<gene>
    <name evidence="2" type="ORF">CB5_LOCUS1844</name>
</gene>
<proteinExistence type="predicted"/>
<dbReference type="EMBL" id="LR862139">
    <property type="protein sequence ID" value="CAD1818633.1"/>
    <property type="molecule type" value="Genomic_DNA"/>
</dbReference>
<feature type="region of interest" description="Disordered" evidence="1">
    <location>
        <begin position="95"/>
        <end position="118"/>
    </location>
</feature>
<protein>
    <submittedName>
        <fullName evidence="2">Uncharacterized protein</fullName>
    </submittedName>
</protein>
<evidence type="ECO:0000313" key="2">
    <source>
        <dbReference type="EMBL" id="CAD1818633.1"/>
    </source>
</evidence>